<dbReference type="GO" id="GO:0016787">
    <property type="term" value="F:hydrolase activity"/>
    <property type="evidence" value="ECO:0007669"/>
    <property type="project" value="UniProtKB-KW"/>
</dbReference>
<evidence type="ECO:0000313" key="9">
    <source>
        <dbReference type="Proteomes" id="UP000316095"/>
    </source>
</evidence>
<keyword evidence="3" id="KW-0255">Endonuclease</keyword>
<dbReference type="OrthoDB" id="9771229at2"/>
<dbReference type="InterPro" id="IPR013527">
    <property type="entry name" value="YicC-like_N"/>
</dbReference>
<comment type="cofactor">
    <cofactor evidence="1">
        <name>a divalent metal cation</name>
        <dbReference type="ChEBI" id="CHEBI:60240"/>
    </cofactor>
</comment>
<sequence length="295" mass="33850">MILSMTGIGRSRHQDDQIQATVEVRAVNNKYLKLNLRLPDALNGKESEIDRLVRNYLERGTISINVQLTWVRQVSPYVIDEATLNQYVQQARQAAERIHIQPPERLSDYFSLPGVIADQSASLDDEGEEEWAVFQVALKSALEQLNVFRTTEGQAMSDALSRYCDEVAASVTAVQERSPLVVDSYRKRVKDRVNEWLSDQGVQIETNDILREICIFSDRCDITEEITRLQSHVSQFRDFLQEKNSAGRKLDFLCQEMFRETNTIGSKANDIEISHRVVDMKATIEKIREIVQNIE</sequence>
<keyword evidence="2" id="KW-0540">Nuclease</keyword>
<dbReference type="Proteomes" id="UP000316095">
    <property type="component" value="Unassembled WGS sequence"/>
</dbReference>
<evidence type="ECO:0000256" key="2">
    <source>
        <dbReference type="ARBA" id="ARBA00022722"/>
    </source>
</evidence>
<organism evidence="8 9">
    <name type="scientific">Rubinisphaera italica</name>
    <dbReference type="NCBI Taxonomy" id="2527969"/>
    <lineage>
        <taxon>Bacteria</taxon>
        <taxon>Pseudomonadati</taxon>
        <taxon>Planctomycetota</taxon>
        <taxon>Planctomycetia</taxon>
        <taxon>Planctomycetales</taxon>
        <taxon>Planctomycetaceae</taxon>
        <taxon>Rubinisphaera</taxon>
    </lineage>
</organism>
<dbReference type="NCBIfam" id="TIGR00255">
    <property type="entry name" value="YicC/YloC family endoribonuclease"/>
    <property type="match status" value="1"/>
</dbReference>
<evidence type="ECO:0008006" key="10">
    <source>
        <dbReference type="Google" id="ProtNLM"/>
    </source>
</evidence>
<gene>
    <name evidence="8" type="ORF">Pan54_53370</name>
</gene>
<evidence type="ECO:0000256" key="1">
    <source>
        <dbReference type="ARBA" id="ARBA00001968"/>
    </source>
</evidence>
<feature type="domain" description="Endoribonuclease YicC-like N-terminal" evidence="6">
    <location>
        <begin position="2"/>
        <end position="157"/>
    </location>
</feature>
<feature type="domain" description="Endoribonuclease YicC-like C-terminal" evidence="7">
    <location>
        <begin position="174"/>
        <end position="295"/>
    </location>
</feature>
<comment type="caution">
    <text evidence="8">The sequence shown here is derived from an EMBL/GenBank/DDBJ whole genome shotgun (WGS) entry which is preliminary data.</text>
</comment>
<dbReference type="AlphaFoldDB" id="A0A5C5X024"/>
<dbReference type="InterPro" id="IPR013551">
    <property type="entry name" value="YicC-like_C"/>
</dbReference>
<accession>A0A5C5X024</accession>
<comment type="similarity">
    <text evidence="5">Belongs to the YicC/YloC family.</text>
</comment>
<evidence type="ECO:0000256" key="4">
    <source>
        <dbReference type="ARBA" id="ARBA00022801"/>
    </source>
</evidence>
<name>A0A5C5X024_9PLAN</name>
<evidence type="ECO:0000256" key="3">
    <source>
        <dbReference type="ARBA" id="ARBA00022759"/>
    </source>
</evidence>
<dbReference type="InterPro" id="IPR005229">
    <property type="entry name" value="YicC/YloC-like"/>
</dbReference>
<evidence type="ECO:0000256" key="5">
    <source>
        <dbReference type="ARBA" id="ARBA00035648"/>
    </source>
</evidence>
<reference evidence="8 9" key="1">
    <citation type="submission" date="2019-02" db="EMBL/GenBank/DDBJ databases">
        <title>Deep-cultivation of Planctomycetes and their phenomic and genomic characterization uncovers novel biology.</title>
        <authorList>
            <person name="Wiegand S."/>
            <person name="Jogler M."/>
            <person name="Boedeker C."/>
            <person name="Pinto D."/>
            <person name="Vollmers J."/>
            <person name="Rivas-Marin E."/>
            <person name="Kohn T."/>
            <person name="Peeters S.H."/>
            <person name="Heuer A."/>
            <person name="Rast P."/>
            <person name="Oberbeckmann S."/>
            <person name="Bunk B."/>
            <person name="Jeske O."/>
            <person name="Meyerdierks A."/>
            <person name="Storesund J.E."/>
            <person name="Kallscheuer N."/>
            <person name="Luecker S."/>
            <person name="Lage O.M."/>
            <person name="Pohl T."/>
            <person name="Merkel B.J."/>
            <person name="Hornburger P."/>
            <person name="Mueller R.-W."/>
            <person name="Bruemmer F."/>
            <person name="Labrenz M."/>
            <person name="Spormann A.M."/>
            <person name="Op Den Camp H."/>
            <person name="Overmann J."/>
            <person name="Amann R."/>
            <person name="Jetten M.S.M."/>
            <person name="Mascher T."/>
            <person name="Medema M.H."/>
            <person name="Devos D.P."/>
            <person name="Kaster A.-K."/>
            <person name="Ovreas L."/>
            <person name="Rohde M."/>
            <person name="Galperin M.Y."/>
            <person name="Jogler C."/>
        </authorList>
    </citation>
    <scope>NUCLEOTIDE SEQUENCE [LARGE SCALE GENOMIC DNA]</scope>
    <source>
        <strain evidence="8 9">Pan54</strain>
    </source>
</reference>
<dbReference type="PANTHER" id="PTHR30636:SF3">
    <property type="entry name" value="UPF0701 PROTEIN YICC"/>
    <property type="match status" value="1"/>
</dbReference>
<dbReference type="EMBL" id="SJPG01000002">
    <property type="protein sequence ID" value="TWT55691.1"/>
    <property type="molecule type" value="Genomic_DNA"/>
</dbReference>
<keyword evidence="9" id="KW-1185">Reference proteome</keyword>
<evidence type="ECO:0000259" key="6">
    <source>
        <dbReference type="Pfam" id="PF03755"/>
    </source>
</evidence>
<protein>
    <recommendedName>
        <fullName evidence="10">YicC-like family, N-terminal region</fullName>
    </recommendedName>
</protein>
<dbReference type="Pfam" id="PF03755">
    <property type="entry name" value="YicC-like_N"/>
    <property type="match status" value="1"/>
</dbReference>
<dbReference type="RefSeq" id="WP_146506584.1">
    <property type="nucleotide sequence ID" value="NZ_SJPG01000002.1"/>
</dbReference>
<dbReference type="PANTHER" id="PTHR30636">
    <property type="entry name" value="UPF0701 PROTEIN YICC"/>
    <property type="match status" value="1"/>
</dbReference>
<evidence type="ECO:0000259" key="7">
    <source>
        <dbReference type="Pfam" id="PF08340"/>
    </source>
</evidence>
<dbReference type="Pfam" id="PF08340">
    <property type="entry name" value="YicC-like_C"/>
    <property type="match status" value="1"/>
</dbReference>
<dbReference type="GO" id="GO:0004521">
    <property type="term" value="F:RNA endonuclease activity"/>
    <property type="evidence" value="ECO:0007669"/>
    <property type="project" value="InterPro"/>
</dbReference>
<proteinExistence type="inferred from homology"/>
<evidence type="ECO:0000313" key="8">
    <source>
        <dbReference type="EMBL" id="TWT55691.1"/>
    </source>
</evidence>
<keyword evidence="4" id="KW-0378">Hydrolase</keyword>